<accession>A0A8J2EMK2</accession>
<dbReference type="Proteomes" id="UP000786811">
    <property type="component" value="Unassembled WGS sequence"/>
</dbReference>
<dbReference type="AlphaFoldDB" id="A0A8J2EMK2"/>
<protein>
    <submittedName>
        <fullName evidence="1">Uncharacterized protein</fullName>
    </submittedName>
</protein>
<comment type="caution">
    <text evidence="1">The sequence shown here is derived from an EMBL/GenBank/DDBJ whole genome shotgun (WGS) entry which is preliminary data.</text>
</comment>
<dbReference type="EMBL" id="CAJNRD030001114">
    <property type="protein sequence ID" value="CAG5074060.1"/>
    <property type="molecule type" value="Genomic_DNA"/>
</dbReference>
<organism evidence="1 2">
    <name type="scientific">Cotesia congregata</name>
    <name type="common">Parasitoid wasp</name>
    <name type="synonym">Apanteles congregatus</name>
    <dbReference type="NCBI Taxonomy" id="51543"/>
    <lineage>
        <taxon>Eukaryota</taxon>
        <taxon>Metazoa</taxon>
        <taxon>Ecdysozoa</taxon>
        <taxon>Arthropoda</taxon>
        <taxon>Hexapoda</taxon>
        <taxon>Insecta</taxon>
        <taxon>Pterygota</taxon>
        <taxon>Neoptera</taxon>
        <taxon>Endopterygota</taxon>
        <taxon>Hymenoptera</taxon>
        <taxon>Apocrita</taxon>
        <taxon>Ichneumonoidea</taxon>
        <taxon>Braconidae</taxon>
        <taxon>Microgastrinae</taxon>
        <taxon>Cotesia</taxon>
    </lineage>
</organism>
<proteinExistence type="predicted"/>
<evidence type="ECO:0000313" key="1">
    <source>
        <dbReference type="EMBL" id="CAG5074060.1"/>
    </source>
</evidence>
<keyword evidence="2" id="KW-1185">Reference proteome</keyword>
<reference evidence="1" key="1">
    <citation type="submission" date="2021-04" db="EMBL/GenBank/DDBJ databases">
        <authorList>
            <person name="Chebbi M.A.C M."/>
        </authorList>
    </citation>
    <scope>NUCLEOTIDE SEQUENCE</scope>
</reference>
<gene>
    <name evidence="1" type="ORF">HICCMSTLAB_LOCUS832</name>
</gene>
<evidence type="ECO:0000313" key="2">
    <source>
        <dbReference type="Proteomes" id="UP000786811"/>
    </source>
</evidence>
<name>A0A8J2EMK2_COTCN</name>
<sequence length="227" mass="25874">MTNSDLNRLLEFKRLYSFVELNEFRIACFNLVAFRLATSLAFQWMKDYSVVTSGTEVLLAFGIVGHVIVCQNNPTIIKYHHPKQLNSKSVLLNYEIDSDIEKTVKATRRRGVMKIILDPNDGLLVPIGPGPGIEPGSFGYALRARTVKLSETSPATTFQSPNTFLFNTIKKYLLKYSRYNYLSILNKGLIILINYNSEIRKIIRKTRTGDRTWILWVRTKGSDSCAI</sequence>